<accession>A0A096BEX1</accession>
<dbReference type="Pfam" id="PF01930">
    <property type="entry name" value="Cas_Cas4"/>
    <property type="match status" value="1"/>
</dbReference>
<dbReference type="STRING" id="1156417.Y919_10355"/>
<comment type="similarity">
    <text evidence="9">Belongs to the CRISPR-associated exonuclease Cas4 family.</text>
</comment>
<dbReference type="InterPro" id="IPR022765">
    <property type="entry name" value="Dna2/Cas4_DUF83"/>
</dbReference>
<keyword evidence="6 9" id="KW-0411">Iron-sulfur</keyword>
<dbReference type="PANTHER" id="PTHR37168:SF1">
    <property type="entry name" value="CRISPR-ASSOCIATED EXONUCLEASE CAS4"/>
    <property type="match status" value="1"/>
</dbReference>
<evidence type="ECO:0000256" key="5">
    <source>
        <dbReference type="ARBA" id="ARBA00023004"/>
    </source>
</evidence>
<dbReference type="GO" id="GO:0051536">
    <property type="term" value="F:iron-sulfur cluster binding"/>
    <property type="evidence" value="ECO:0007669"/>
    <property type="project" value="UniProtKB-KW"/>
</dbReference>
<evidence type="ECO:0000256" key="8">
    <source>
        <dbReference type="ARBA" id="ARBA00023211"/>
    </source>
</evidence>
<keyword evidence="7 9" id="KW-0051">Antiviral defense</keyword>
<dbReference type="EC" id="3.1.12.1" evidence="9"/>
<reference evidence="11 12" key="1">
    <citation type="submission" date="2013-12" db="EMBL/GenBank/DDBJ databases">
        <title>Draft genome sequence of Caloranaerobacter sp. H53214.</title>
        <authorList>
            <person name="Jiang L.J."/>
            <person name="Shao Z.Z."/>
            <person name="Long M.N."/>
        </authorList>
    </citation>
    <scope>NUCLEOTIDE SEQUENCE [LARGE SCALE GENOMIC DNA]</scope>
    <source>
        <strain evidence="11 12">H53214</strain>
    </source>
</reference>
<protein>
    <recommendedName>
        <fullName evidence="9">CRISPR-associated exonuclease Cas4</fullName>
        <ecNumber evidence="9">3.1.12.1</ecNumber>
    </recommendedName>
</protein>
<name>A0A096BEX1_9FIRM</name>
<evidence type="ECO:0000256" key="9">
    <source>
        <dbReference type="RuleBase" id="RU365022"/>
    </source>
</evidence>
<dbReference type="Proteomes" id="UP000029622">
    <property type="component" value="Unassembled WGS sequence"/>
</dbReference>
<dbReference type="InterPro" id="IPR011604">
    <property type="entry name" value="PDDEXK-like_dom_sf"/>
</dbReference>
<keyword evidence="1 9" id="KW-0540">Nuclease</keyword>
<evidence type="ECO:0000256" key="2">
    <source>
        <dbReference type="ARBA" id="ARBA00022723"/>
    </source>
</evidence>
<comment type="cofactor">
    <cofactor evidence="9">
        <name>Mg(2+)</name>
        <dbReference type="ChEBI" id="CHEBI:18420"/>
    </cofactor>
    <cofactor evidence="9">
        <name>Mn(2+)</name>
        <dbReference type="ChEBI" id="CHEBI:29035"/>
    </cofactor>
    <text evidence="9">Mg(2+) or Mn(2+) required for ssDNA cleavage activity.</text>
</comment>
<evidence type="ECO:0000256" key="1">
    <source>
        <dbReference type="ARBA" id="ARBA00022722"/>
    </source>
</evidence>
<sequence length="171" mass="20659">MEFNLDNFKVQGVKVNYYYICKRKLWLYSKGITMEQNSDRVMIGKLVHENSYKRLKKKEVLIDDMLKIDILDDDYVREVKISSKMTKADKMQLIYYLYYLDSLGIKKKGQINYVKERRQEEIELTDEYKREIEKALIDIKEILQKKKPPELVKLPYCTKCAYYEFCFAKEV</sequence>
<evidence type="ECO:0000256" key="6">
    <source>
        <dbReference type="ARBA" id="ARBA00023014"/>
    </source>
</evidence>
<dbReference type="GO" id="GO:0051607">
    <property type="term" value="P:defense response to virus"/>
    <property type="evidence" value="ECO:0007669"/>
    <property type="project" value="UniProtKB-KW"/>
</dbReference>
<evidence type="ECO:0000313" key="12">
    <source>
        <dbReference type="Proteomes" id="UP000029622"/>
    </source>
</evidence>
<keyword evidence="2 9" id="KW-0479">Metal-binding</keyword>
<dbReference type="GO" id="GO:0004527">
    <property type="term" value="F:exonuclease activity"/>
    <property type="evidence" value="ECO:0007669"/>
    <property type="project" value="UniProtKB-KW"/>
</dbReference>
<comment type="cofactor">
    <cofactor evidence="9">
        <name>iron-sulfur cluster</name>
        <dbReference type="ChEBI" id="CHEBI:30408"/>
    </cofactor>
</comment>
<dbReference type="EMBL" id="AZTB01000064">
    <property type="protein sequence ID" value="KGG79720.1"/>
    <property type="molecule type" value="Genomic_DNA"/>
</dbReference>
<dbReference type="AlphaFoldDB" id="A0A096BEX1"/>
<keyword evidence="4 9" id="KW-0269">Exonuclease</keyword>
<dbReference type="PANTHER" id="PTHR37168">
    <property type="entry name" value="CRISPR-ASSOCIATED EXONUCLEASE CAS4"/>
    <property type="match status" value="1"/>
</dbReference>
<evidence type="ECO:0000259" key="10">
    <source>
        <dbReference type="Pfam" id="PF01930"/>
    </source>
</evidence>
<evidence type="ECO:0000313" key="11">
    <source>
        <dbReference type="EMBL" id="KGG79720.1"/>
    </source>
</evidence>
<dbReference type="Gene3D" id="3.90.320.10">
    <property type="match status" value="1"/>
</dbReference>
<dbReference type="RefSeq" id="WP_035164504.1">
    <property type="nucleotide sequence ID" value="NZ_AZTB01000064.1"/>
</dbReference>
<gene>
    <name evidence="11" type="ORF">Y919_10355</name>
</gene>
<dbReference type="GO" id="GO:0046872">
    <property type="term" value="F:metal ion binding"/>
    <property type="evidence" value="ECO:0007669"/>
    <property type="project" value="UniProtKB-KW"/>
</dbReference>
<evidence type="ECO:0000256" key="4">
    <source>
        <dbReference type="ARBA" id="ARBA00022839"/>
    </source>
</evidence>
<comment type="function">
    <text evidence="9">CRISPR (clustered regularly interspaced short palindromic repeat) is an adaptive immune system that provides protection against mobile genetic elements (viruses, transposable elements and conjugative plasmids). CRISPR clusters contain sequences complementary to antecedent mobile elements and target invading nucleic acids. CRISPR clusters are transcribed and processed into CRISPR RNA (crRNA).</text>
</comment>
<comment type="caution">
    <text evidence="11">The sequence shown here is derived from an EMBL/GenBank/DDBJ whole genome shotgun (WGS) entry which is preliminary data.</text>
</comment>
<proteinExistence type="inferred from homology"/>
<keyword evidence="5 9" id="KW-0408">Iron</keyword>
<dbReference type="NCBIfam" id="TIGR00372">
    <property type="entry name" value="cas4"/>
    <property type="match status" value="1"/>
</dbReference>
<evidence type="ECO:0000256" key="3">
    <source>
        <dbReference type="ARBA" id="ARBA00022801"/>
    </source>
</evidence>
<feature type="domain" description="DUF83" evidence="10">
    <location>
        <begin position="11"/>
        <end position="167"/>
    </location>
</feature>
<keyword evidence="3 9" id="KW-0378">Hydrolase</keyword>
<dbReference type="InterPro" id="IPR013343">
    <property type="entry name" value="CRISPR-assoc_prot_Cas4"/>
</dbReference>
<evidence type="ECO:0000256" key="7">
    <source>
        <dbReference type="ARBA" id="ARBA00023118"/>
    </source>
</evidence>
<keyword evidence="8 9" id="KW-0464">Manganese</keyword>
<organism evidence="11 12">
    <name type="scientific">Caloranaerobacter azorensis H53214</name>
    <dbReference type="NCBI Taxonomy" id="1156417"/>
    <lineage>
        <taxon>Bacteria</taxon>
        <taxon>Bacillati</taxon>
        <taxon>Bacillota</taxon>
        <taxon>Tissierellia</taxon>
        <taxon>Tissierellales</taxon>
        <taxon>Thermohalobacteraceae</taxon>
        <taxon>Caloranaerobacter</taxon>
    </lineage>
</organism>